<accession>A0AA87ZW12</accession>
<feature type="compositionally biased region" description="Low complexity" evidence="1">
    <location>
        <begin position="36"/>
        <end position="60"/>
    </location>
</feature>
<evidence type="ECO:0000256" key="1">
    <source>
        <dbReference type="SAM" id="MobiDB-lite"/>
    </source>
</evidence>
<dbReference type="AlphaFoldDB" id="A0AA87ZW12"/>
<gene>
    <name evidence="2" type="ORF">TIFTF001_014021</name>
</gene>
<organism evidence="2 3">
    <name type="scientific">Ficus carica</name>
    <name type="common">Common fig</name>
    <dbReference type="NCBI Taxonomy" id="3494"/>
    <lineage>
        <taxon>Eukaryota</taxon>
        <taxon>Viridiplantae</taxon>
        <taxon>Streptophyta</taxon>
        <taxon>Embryophyta</taxon>
        <taxon>Tracheophyta</taxon>
        <taxon>Spermatophyta</taxon>
        <taxon>Magnoliopsida</taxon>
        <taxon>eudicotyledons</taxon>
        <taxon>Gunneridae</taxon>
        <taxon>Pentapetalae</taxon>
        <taxon>rosids</taxon>
        <taxon>fabids</taxon>
        <taxon>Rosales</taxon>
        <taxon>Moraceae</taxon>
        <taxon>Ficeae</taxon>
        <taxon>Ficus</taxon>
    </lineage>
</organism>
<evidence type="ECO:0000313" key="2">
    <source>
        <dbReference type="EMBL" id="GMN44819.1"/>
    </source>
</evidence>
<protein>
    <submittedName>
        <fullName evidence="2">Uncharacterized protein</fullName>
    </submittedName>
</protein>
<dbReference type="Proteomes" id="UP001187192">
    <property type="component" value="Unassembled WGS sequence"/>
</dbReference>
<feature type="compositionally biased region" description="Acidic residues" evidence="1">
    <location>
        <begin position="71"/>
        <end position="107"/>
    </location>
</feature>
<evidence type="ECO:0000313" key="3">
    <source>
        <dbReference type="Proteomes" id="UP001187192"/>
    </source>
</evidence>
<dbReference type="EMBL" id="BTGU01000019">
    <property type="protein sequence ID" value="GMN44819.1"/>
    <property type="molecule type" value="Genomic_DNA"/>
</dbReference>
<keyword evidence="3" id="KW-1185">Reference proteome</keyword>
<name>A0AA87ZW12_FICCA</name>
<comment type="caution">
    <text evidence="2">The sequence shown here is derived from an EMBL/GenBank/DDBJ whole genome shotgun (WGS) entry which is preliminary data.</text>
</comment>
<feature type="region of interest" description="Disordered" evidence="1">
    <location>
        <begin position="36"/>
        <end position="119"/>
    </location>
</feature>
<proteinExistence type="predicted"/>
<sequence>MPLVLAITAFVKAVLSPHNPSSQLLKLGMSESCLPSSPLLMLPSASSSQPTMSPLSSSPPGFGRNVREESTENIEDSREDEGDEVDVEETNEITENSSDEEVDEEDHDISRMVFTTELQ</sequence>
<reference evidence="2" key="1">
    <citation type="submission" date="2023-07" db="EMBL/GenBank/DDBJ databases">
        <title>draft genome sequence of fig (Ficus carica).</title>
        <authorList>
            <person name="Takahashi T."/>
            <person name="Nishimura K."/>
        </authorList>
    </citation>
    <scope>NUCLEOTIDE SEQUENCE</scope>
</reference>